<evidence type="ECO:0000256" key="4">
    <source>
        <dbReference type="ARBA" id="ARBA00023136"/>
    </source>
</evidence>
<keyword evidence="4 6" id="KW-0472">Membrane</keyword>
<feature type="transmembrane region" description="Helical" evidence="6">
    <location>
        <begin position="37"/>
        <end position="56"/>
    </location>
</feature>
<dbReference type="SUPFAM" id="SSF55486">
    <property type="entry name" value="Metalloproteases ('zincins'), catalytic domain"/>
    <property type="match status" value="1"/>
</dbReference>
<name>A0ABW8CI59_9ACTN</name>
<gene>
    <name evidence="7" type="ORF">ACIGXA_31440</name>
</gene>
<evidence type="ECO:0000256" key="6">
    <source>
        <dbReference type="SAM" id="Phobius"/>
    </source>
</evidence>
<comment type="subcellular location">
    <subcellularLocation>
        <location evidence="1">Membrane</location>
        <topology evidence="1">Single-pass membrane protein</topology>
    </subcellularLocation>
</comment>
<comment type="caution">
    <text evidence="7">The sequence shown here is derived from an EMBL/GenBank/DDBJ whole genome shotgun (WGS) entry which is preliminary data.</text>
</comment>
<dbReference type="PANTHER" id="PTHR30168">
    <property type="entry name" value="PUTATIVE MEMBRANE PROTEIN YPFJ"/>
    <property type="match status" value="1"/>
</dbReference>
<evidence type="ECO:0000313" key="7">
    <source>
        <dbReference type="EMBL" id="MFI9105030.1"/>
    </source>
</evidence>
<evidence type="ECO:0000256" key="1">
    <source>
        <dbReference type="ARBA" id="ARBA00004167"/>
    </source>
</evidence>
<keyword evidence="8" id="KW-1185">Reference proteome</keyword>
<accession>A0ABW8CI59</accession>
<feature type="compositionally biased region" description="Gly residues" evidence="5">
    <location>
        <begin position="18"/>
        <end position="31"/>
    </location>
</feature>
<evidence type="ECO:0000256" key="3">
    <source>
        <dbReference type="ARBA" id="ARBA00022989"/>
    </source>
</evidence>
<feature type="region of interest" description="Disordered" evidence="5">
    <location>
        <begin position="1"/>
        <end position="31"/>
    </location>
</feature>
<dbReference type="PANTHER" id="PTHR30168:SF0">
    <property type="entry name" value="INNER MEMBRANE PROTEIN"/>
    <property type="match status" value="1"/>
</dbReference>
<proteinExistence type="predicted"/>
<dbReference type="EMBL" id="JBITYG010000011">
    <property type="protein sequence ID" value="MFI9105030.1"/>
    <property type="molecule type" value="Genomic_DNA"/>
</dbReference>
<dbReference type="InterPro" id="IPR007343">
    <property type="entry name" value="Uncharacterised_pept_Zn_put"/>
</dbReference>
<reference evidence="7 8" key="1">
    <citation type="submission" date="2024-10" db="EMBL/GenBank/DDBJ databases">
        <title>The Natural Products Discovery Center: Release of the First 8490 Sequenced Strains for Exploring Actinobacteria Biosynthetic Diversity.</title>
        <authorList>
            <person name="Kalkreuter E."/>
            <person name="Kautsar S.A."/>
            <person name="Yang D."/>
            <person name="Bader C.D."/>
            <person name="Teijaro C.N."/>
            <person name="Fluegel L."/>
            <person name="Davis C.M."/>
            <person name="Simpson J.R."/>
            <person name="Lauterbach L."/>
            <person name="Steele A.D."/>
            <person name="Gui C."/>
            <person name="Meng S."/>
            <person name="Li G."/>
            <person name="Viehrig K."/>
            <person name="Ye F."/>
            <person name="Su P."/>
            <person name="Kiefer A.F."/>
            <person name="Nichols A."/>
            <person name="Cepeda A.J."/>
            <person name="Yan W."/>
            <person name="Fan B."/>
            <person name="Jiang Y."/>
            <person name="Adhikari A."/>
            <person name="Zheng C.-J."/>
            <person name="Schuster L."/>
            <person name="Cowan T.M."/>
            <person name="Smanski M.J."/>
            <person name="Chevrette M.G."/>
            <person name="De Carvalho L.P.S."/>
            <person name="Shen B."/>
        </authorList>
    </citation>
    <scope>NUCLEOTIDE SEQUENCE [LARGE SCALE GENOMIC DNA]</scope>
    <source>
        <strain evidence="7 8">NPDC053399</strain>
    </source>
</reference>
<evidence type="ECO:0000313" key="8">
    <source>
        <dbReference type="Proteomes" id="UP001614394"/>
    </source>
</evidence>
<keyword evidence="2 6" id="KW-0812">Transmembrane</keyword>
<keyword evidence="3 6" id="KW-1133">Transmembrane helix</keyword>
<dbReference type="Proteomes" id="UP001614394">
    <property type="component" value="Unassembled WGS sequence"/>
</dbReference>
<evidence type="ECO:0000256" key="5">
    <source>
        <dbReference type="SAM" id="MobiDB-lite"/>
    </source>
</evidence>
<sequence length="305" mass="31854">MQFDDNAKLDTSQVQDQRGGGSSGGGPFGGGAPSGKVVGGGIVGLIVVVIGIVLGISPNQMGLSGSATDTAPRTGAAADLAQTCATGRDANTQGQCRIVAVVNSVQAYWTNEFRQRGGTYQPAPTVFFDRPMRTGCGAADPRTGPFYCPVDRKVYIDLNFFATLQSQFGAEGGPFAESYVVAHEYGHHVQNLLGTLRAAQDGRTGATSKSVRVELQADCYAGLWSKNATMTINPATGRPLITAVTSDDIARGLDAAAAVGDDTIQSRAQGRVTPDNWTHGSSAQRQQWFATGLQTGDLARCDTFG</sequence>
<organism evidence="7 8">
    <name type="scientific">Streptomyces fildesensis</name>
    <dbReference type="NCBI Taxonomy" id="375757"/>
    <lineage>
        <taxon>Bacteria</taxon>
        <taxon>Bacillati</taxon>
        <taxon>Actinomycetota</taxon>
        <taxon>Actinomycetes</taxon>
        <taxon>Kitasatosporales</taxon>
        <taxon>Streptomycetaceae</taxon>
        <taxon>Streptomyces</taxon>
    </lineage>
</organism>
<protein>
    <submittedName>
        <fullName evidence="7">Neutral zinc metallopeptidase</fullName>
    </submittedName>
</protein>
<evidence type="ECO:0000256" key="2">
    <source>
        <dbReference type="ARBA" id="ARBA00022692"/>
    </source>
</evidence>
<dbReference type="RefSeq" id="WP_399655776.1">
    <property type="nucleotide sequence ID" value="NZ_JBITYG010000011.1"/>
</dbReference>
<dbReference type="Pfam" id="PF04228">
    <property type="entry name" value="Zn_peptidase"/>
    <property type="match status" value="1"/>
</dbReference>